<dbReference type="GO" id="GO:0000725">
    <property type="term" value="P:recombinational repair"/>
    <property type="evidence" value="ECO:0007669"/>
    <property type="project" value="TreeGrafter"/>
</dbReference>
<feature type="domain" description="UvrD-like helicase C-terminal" evidence="18">
    <location>
        <begin position="302"/>
        <end position="748"/>
    </location>
</feature>
<dbReference type="Pfam" id="PF13361">
    <property type="entry name" value="UvrD_C"/>
    <property type="match status" value="1"/>
</dbReference>
<evidence type="ECO:0000313" key="20">
    <source>
        <dbReference type="Proteomes" id="UP000622552"/>
    </source>
</evidence>
<sequence>MTYRLVRRPAATRTAPVLDPVQAAVVAHRGPLLVVGAPGTGKTTTLLAAVAARIAEGAEPDRVLVWAFNRHAATGLRDGVAARSPGVTEPLVRTPHGYAFSLLRLAAARRGDPTPKLITGPEQDLVIRELLRGALEDGREDWPAGLRPALLTRGFATELRDLLLRAVERGVSSGQLAAWGRQHGRPDWVSAARFLDEYIDVRLLRDPGGYDPAELIRSAIAELREDPDLLETERARLRHVYVDDAQDLDPAQLQLLHMVTDRPVGFADPDSVTFTFRGADPSGLRDFAPETLTLETNWRTGGTLLAATQRVGRRLRGAARHRAVAARGSGEYEVALLHSASEEASYVAYRLRAAHLLDRVPWSRMAVIVRSTAAALGPLRRAMTMAGVPVETAAADLPLPAQPVVRALLTLLDCAANPENLDEDTAVVLLHSPLGGADPLAERRLRQGLAVLAARRPEPVPHIPAPREELNAARAEEAWPETEDAGPEEAWPEAEPEEAWPESGPDEGWSESAHGRETLGPLAGPDIRPGIRHRHGIGRAAQPHPEPDTHADLWPDDAPWPDVASEPGSGDDGDDPARMPDPEPMPVPQSLAELIENPPEDAWAEPARRLHALLTAARRAGPDDAPGSGTASVSGTAPLSGAAPASGAGTVPNAEEALWAVWSASGLADRWERAALAGGERGAAADRDLDAVVALFEAAGRFVDRLPGAGAHLFVDHVLGQELPGDSLAPTADRGEAVRVLTAHSAKGLEWDVVVVAGVQEGVWPNLKPRGSLLGSEQLVDVVAERDPSVVALLDEERRLFYVAATRARGRLIATAVAGKEEQPSRFLDELRVRSQNPEQVVVEYTPLPKALTLSGLVADLRRRLPDEDAARQLAALADAGVPGAHPDDWWGLRDLSDARPMALPGERVRVSPSTVETALTCGLRWLLSRHGGDAASAAGSIGTLVHYAAELSARDGITRAEIFDEVRRRFAQIDTGAKWYSRRQWQDVEGMIDKLLSWTEGRAPRLVGVEQAFRIDFGDDVELVGRVDRLERDEHGRLVVYDFKTGSASEDAETSKQLATYQAAVEAGAFPEGGVSGGAALVRLRLKADPEQRQTPLSEAEDPGWGADLVTAAGKVVGGATVLAIVNEKCRQCPVRVCCPMHVKGVTE</sequence>
<feature type="compositionally biased region" description="Basic and acidic residues" evidence="16">
    <location>
        <begin position="459"/>
        <end position="477"/>
    </location>
</feature>
<dbReference type="InterPro" id="IPR000212">
    <property type="entry name" value="DNA_helicase_UvrD/REP"/>
</dbReference>
<dbReference type="InterPro" id="IPR027417">
    <property type="entry name" value="P-loop_NTPase"/>
</dbReference>
<feature type="domain" description="UvrD-like helicase ATP-binding" evidence="17">
    <location>
        <begin position="15"/>
        <end position="301"/>
    </location>
</feature>
<evidence type="ECO:0000256" key="6">
    <source>
        <dbReference type="ARBA" id="ARBA00022806"/>
    </source>
</evidence>
<dbReference type="AlphaFoldDB" id="A0A8J7GJM4"/>
<keyword evidence="2" id="KW-0540">Nuclease</keyword>
<keyword evidence="20" id="KW-1185">Reference proteome</keyword>
<dbReference type="PROSITE" id="PS51198">
    <property type="entry name" value="UVRD_HELICASE_ATP_BIND"/>
    <property type="match status" value="1"/>
</dbReference>
<dbReference type="Pfam" id="PF12705">
    <property type="entry name" value="PDDEXK_1"/>
    <property type="match status" value="1"/>
</dbReference>
<dbReference type="Gene3D" id="1.10.10.160">
    <property type="match status" value="1"/>
</dbReference>
<feature type="region of interest" description="Disordered" evidence="16">
    <location>
        <begin position="619"/>
        <end position="648"/>
    </location>
</feature>
<evidence type="ECO:0000256" key="10">
    <source>
        <dbReference type="ARBA" id="ARBA00023204"/>
    </source>
</evidence>
<evidence type="ECO:0000256" key="12">
    <source>
        <dbReference type="ARBA" id="ARBA00034617"/>
    </source>
</evidence>
<dbReference type="Pfam" id="PF00580">
    <property type="entry name" value="UvrD-helicase"/>
    <property type="match status" value="1"/>
</dbReference>
<dbReference type="InterPro" id="IPR014016">
    <property type="entry name" value="UvrD-like_ATP-bd"/>
</dbReference>
<dbReference type="EC" id="5.6.2.4" evidence="13"/>
<dbReference type="SMART" id="SM00382">
    <property type="entry name" value="AAA"/>
    <property type="match status" value="1"/>
</dbReference>
<evidence type="ECO:0000256" key="15">
    <source>
        <dbReference type="PROSITE-ProRule" id="PRU00560"/>
    </source>
</evidence>
<dbReference type="Gene3D" id="3.90.320.10">
    <property type="match status" value="1"/>
</dbReference>
<keyword evidence="9" id="KW-0238">DNA-binding</keyword>
<evidence type="ECO:0000256" key="8">
    <source>
        <dbReference type="ARBA" id="ARBA00022840"/>
    </source>
</evidence>
<comment type="similarity">
    <text evidence="1">Belongs to the helicase family. UvrD subfamily.</text>
</comment>
<keyword evidence="4" id="KW-0227">DNA damage</keyword>
<dbReference type="GO" id="GO:0005829">
    <property type="term" value="C:cytosol"/>
    <property type="evidence" value="ECO:0007669"/>
    <property type="project" value="TreeGrafter"/>
</dbReference>
<keyword evidence="5 15" id="KW-0378">Hydrolase</keyword>
<dbReference type="GO" id="GO:0005524">
    <property type="term" value="F:ATP binding"/>
    <property type="evidence" value="ECO:0007669"/>
    <property type="project" value="UniProtKB-UniRule"/>
</dbReference>
<evidence type="ECO:0000256" key="7">
    <source>
        <dbReference type="ARBA" id="ARBA00022839"/>
    </source>
</evidence>
<protein>
    <recommendedName>
        <fullName evidence="13">DNA 3'-5' helicase</fullName>
        <ecNumber evidence="13">5.6.2.4</ecNumber>
    </recommendedName>
</protein>
<evidence type="ECO:0000256" key="11">
    <source>
        <dbReference type="ARBA" id="ARBA00023235"/>
    </source>
</evidence>
<dbReference type="GO" id="GO:0033202">
    <property type="term" value="C:DNA helicase complex"/>
    <property type="evidence" value="ECO:0007669"/>
    <property type="project" value="TreeGrafter"/>
</dbReference>
<dbReference type="EMBL" id="JADOUF010000001">
    <property type="protein sequence ID" value="MBG6138775.1"/>
    <property type="molecule type" value="Genomic_DNA"/>
</dbReference>
<dbReference type="GO" id="GO:0043138">
    <property type="term" value="F:3'-5' DNA helicase activity"/>
    <property type="evidence" value="ECO:0007669"/>
    <property type="project" value="UniProtKB-EC"/>
</dbReference>
<feature type="compositionally biased region" description="Acidic residues" evidence="16">
    <location>
        <begin position="478"/>
        <end position="509"/>
    </location>
</feature>
<dbReference type="InterPro" id="IPR038726">
    <property type="entry name" value="PDDEXK_AddAB-type"/>
</dbReference>
<comment type="catalytic activity">
    <reaction evidence="14">
        <text>ATP + H2O = ADP + phosphate + H(+)</text>
        <dbReference type="Rhea" id="RHEA:13065"/>
        <dbReference type="ChEBI" id="CHEBI:15377"/>
        <dbReference type="ChEBI" id="CHEBI:15378"/>
        <dbReference type="ChEBI" id="CHEBI:30616"/>
        <dbReference type="ChEBI" id="CHEBI:43474"/>
        <dbReference type="ChEBI" id="CHEBI:456216"/>
        <dbReference type="EC" id="5.6.2.4"/>
    </reaction>
</comment>
<keyword evidence="7" id="KW-0269">Exonuclease</keyword>
<dbReference type="SUPFAM" id="SSF52540">
    <property type="entry name" value="P-loop containing nucleoside triphosphate hydrolases"/>
    <property type="match status" value="1"/>
</dbReference>
<evidence type="ECO:0000256" key="14">
    <source>
        <dbReference type="ARBA" id="ARBA00048988"/>
    </source>
</evidence>
<name>A0A8J7GJM4_9ACTN</name>
<accession>A0A8J7GJM4</accession>
<dbReference type="PROSITE" id="PS51217">
    <property type="entry name" value="UVRD_HELICASE_CTER"/>
    <property type="match status" value="1"/>
</dbReference>
<comment type="catalytic activity">
    <reaction evidence="12">
        <text>Couples ATP hydrolysis with the unwinding of duplex DNA by translocating in the 3'-5' direction.</text>
        <dbReference type="EC" id="5.6.2.4"/>
    </reaction>
</comment>
<evidence type="ECO:0000256" key="2">
    <source>
        <dbReference type="ARBA" id="ARBA00022722"/>
    </source>
</evidence>
<keyword evidence="11" id="KW-0413">Isomerase</keyword>
<gene>
    <name evidence="19" type="ORF">IW245_004969</name>
</gene>
<evidence type="ECO:0000256" key="3">
    <source>
        <dbReference type="ARBA" id="ARBA00022741"/>
    </source>
</evidence>
<dbReference type="InterPro" id="IPR013986">
    <property type="entry name" value="DExx_box_DNA_helicase_dom_sf"/>
</dbReference>
<evidence type="ECO:0000256" key="16">
    <source>
        <dbReference type="SAM" id="MobiDB-lite"/>
    </source>
</evidence>
<keyword evidence="3 15" id="KW-0547">Nucleotide-binding</keyword>
<feature type="region of interest" description="Disordered" evidence="16">
    <location>
        <begin position="459"/>
        <end position="589"/>
    </location>
</feature>
<evidence type="ECO:0000256" key="5">
    <source>
        <dbReference type="ARBA" id="ARBA00022801"/>
    </source>
</evidence>
<dbReference type="GO" id="GO:0004527">
    <property type="term" value="F:exonuclease activity"/>
    <property type="evidence" value="ECO:0007669"/>
    <property type="project" value="UniProtKB-KW"/>
</dbReference>
<feature type="compositionally biased region" description="Low complexity" evidence="16">
    <location>
        <begin position="634"/>
        <end position="648"/>
    </location>
</feature>
<evidence type="ECO:0000259" key="17">
    <source>
        <dbReference type="PROSITE" id="PS51198"/>
    </source>
</evidence>
<evidence type="ECO:0000256" key="1">
    <source>
        <dbReference type="ARBA" id="ARBA00009922"/>
    </source>
</evidence>
<dbReference type="InterPro" id="IPR011604">
    <property type="entry name" value="PDDEXK-like_dom_sf"/>
</dbReference>
<keyword evidence="8 15" id="KW-0067">ATP-binding</keyword>
<evidence type="ECO:0000313" key="19">
    <source>
        <dbReference type="EMBL" id="MBG6138775.1"/>
    </source>
</evidence>
<dbReference type="Gene3D" id="1.10.486.10">
    <property type="entry name" value="PCRA, domain 4"/>
    <property type="match status" value="1"/>
</dbReference>
<evidence type="ECO:0000259" key="18">
    <source>
        <dbReference type="PROSITE" id="PS51217"/>
    </source>
</evidence>
<keyword evidence="6 15" id="KW-0347">Helicase</keyword>
<reference evidence="19" key="1">
    <citation type="submission" date="2020-11" db="EMBL/GenBank/DDBJ databases">
        <title>Sequencing the genomes of 1000 actinobacteria strains.</title>
        <authorList>
            <person name="Klenk H.-P."/>
        </authorList>
    </citation>
    <scope>NUCLEOTIDE SEQUENCE</scope>
    <source>
        <strain evidence="19">DSM 45356</strain>
    </source>
</reference>
<dbReference type="Proteomes" id="UP000622552">
    <property type="component" value="Unassembled WGS sequence"/>
</dbReference>
<dbReference type="Gene3D" id="3.40.50.300">
    <property type="entry name" value="P-loop containing nucleotide triphosphate hydrolases"/>
    <property type="match status" value="3"/>
</dbReference>
<feature type="binding site" evidence="15">
    <location>
        <begin position="36"/>
        <end position="43"/>
    </location>
    <ligand>
        <name>ATP</name>
        <dbReference type="ChEBI" id="CHEBI:30616"/>
    </ligand>
</feature>
<dbReference type="PANTHER" id="PTHR11070">
    <property type="entry name" value="UVRD / RECB / PCRA DNA HELICASE FAMILY MEMBER"/>
    <property type="match status" value="1"/>
</dbReference>
<comment type="caution">
    <text evidence="19">The sequence shown here is derived from an EMBL/GenBank/DDBJ whole genome shotgun (WGS) entry which is preliminary data.</text>
</comment>
<dbReference type="GO" id="GO:0003677">
    <property type="term" value="F:DNA binding"/>
    <property type="evidence" value="ECO:0007669"/>
    <property type="project" value="UniProtKB-KW"/>
</dbReference>
<evidence type="ECO:0000256" key="4">
    <source>
        <dbReference type="ARBA" id="ARBA00022763"/>
    </source>
</evidence>
<proteinExistence type="inferred from homology"/>
<evidence type="ECO:0000256" key="13">
    <source>
        <dbReference type="ARBA" id="ARBA00034808"/>
    </source>
</evidence>
<dbReference type="InterPro" id="IPR003593">
    <property type="entry name" value="AAA+_ATPase"/>
</dbReference>
<evidence type="ECO:0000256" key="9">
    <source>
        <dbReference type="ARBA" id="ARBA00023125"/>
    </source>
</evidence>
<dbReference type="RefSeq" id="WP_233472912.1">
    <property type="nucleotide sequence ID" value="NZ_BONS01000009.1"/>
</dbReference>
<dbReference type="PANTHER" id="PTHR11070:SF59">
    <property type="entry name" value="DNA 3'-5' HELICASE"/>
    <property type="match status" value="1"/>
</dbReference>
<organism evidence="19 20">
    <name type="scientific">Longispora fulva</name>
    <dbReference type="NCBI Taxonomy" id="619741"/>
    <lineage>
        <taxon>Bacteria</taxon>
        <taxon>Bacillati</taxon>
        <taxon>Actinomycetota</taxon>
        <taxon>Actinomycetes</taxon>
        <taxon>Micromonosporales</taxon>
        <taxon>Micromonosporaceae</taxon>
        <taxon>Longispora</taxon>
    </lineage>
</organism>
<dbReference type="InterPro" id="IPR014017">
    <property type="entry name" value="DNA_helicase_UvrD-like_C"/>
</dbReference>
<keyword evidence="10" id="KW-0234">DNA repair</keyword>